<dbReference type="InterPro" id="IPR003135">
    <property type="entry name" value="ATP-grasp_carboxylate-amine"/>
</dbReference>
<dbReference type="NCBIfam" id="NF004677">
    <property type="entry name" value="PRK06019.1-3"/>
    <property type="match status" value="1"/>
</dbReference>
<dbReference type="NCBIfam" id="NF004679">
    <property type="entry name" value="PRK06019.1-5"/>
    <property type="match status" value="1"/>
</dbReference>
<dbReference type="Proteomes" id="UP000008291">
    <property type="component" value="Chromosome"/>
</dbReference>
<dbReference type="UniPathway" id="UPA00074">
    <property type="reaction ID" value="UER00942"/>
</dbReference>
<dbReference type="FunFam" id="3.30.1490.20:FF:000015">
    <property type="entry name" value="N5-carboxyaminoimidazole ribonucleotide synthase"/>
    <property type="match status" value="1"/>
</dbReference>
<dbReference type="InterPro" id="IPR005875">
    <property type="entry name" value="PurK"/>
</dbReference>
<evidence type="ECO:0000256" key="4">
    <source>
        <dbReference type="ARBA" id="ARBA00022840"/>
    </source>
</evidence>
<dbReference type="HAMAP" id="MF_01928">
    <property type="entry name" value="PurK"/>
    <property type="match status" value="1"/>
</dbReference>
<name>Q3SFJ4_THIDA</name>
<gene>
    <name evidence="5 6" type="primary">purK</name>
    <name evidence="8" type="ordered locus">Tbd_2662</name>
</gene>
<feature type="binding site" evidence="5">
    <location>
        <position position="222"/>
    </location>
    <ligand>
        <name>ATP</name>
        <dbReference type="ChEBI" id="CHEBI:30616"/>
    </ligand>
</feature>
<dbReference type="FunFam" id="3.30.470.20:FF:000029">
    <property type="entry name" value="N5-carboxyaminoimidazole ribonucleotide synthase"/>
    <property type="match status" value="1"/>
</dbReference>
<feature type="binding site" evidence="5">
    <location>
        <begin position="191"/>
        <end position="194"/>
    </location>
    <ligand>
        <name>ATP</name>
        <dbReference type="ChEBI" id="CHEBI:30616"/>
    </ligand>
</feature>
<feature type="binding site" evidence="5">
    <location>
        <begin position="275"/>
        <end position="276"/>
    </location>
    <ligand>
        <name>ATP</name>
        <dbReference type="ChEBI" id="CHEBI:30616"/>
    </ligand>
</feature>
<dbReference type="PANTHER" id="PTHR11609">
    <property type="entry name" value="PURINE BIOSYNTHESIS PROTEIN 6/7, PUR6/7"/>
    <property type="match status" value="1"/>
</dbReference>
<keyword evidence="4 5" id="KW-0067">ATP-binding</keyword>
<dbReference type="InterPro" id="IPR011761">
    <property type="entry name" value="ATP-grasp"/>
</dbReference>
<dbReference type="eggNOG" id="COG0026">
    <property type="taxonomic scope" value="Bacteria"/>
</dbReference>
<dbReference type="PANTHER" id="PTHR11609:SF5">
    <property type="entry name" value="PHOSPHORIBOSYLAMINOIMIDAZOLE CARBOXYLASE"/>
    <property type="match status" value="1"/>
</dbReference>
<dbReference type="Gene3D" id="3.40.50.20">
    <property type="match status" value="1"/>
</dbReference>
<evidence type="ECO:0000313" key="9">
    <source>
        <dbReference type="Proteomes" id="UP000008291"/>
    </source>
</evidence>
<feature type="binding site" evidence="5">
    <location>
        <position position="156"/>
    </location>
    <ligand>
        <name>ATP</name>
        <dbReference type="ChEBI" id="CHEBI:30616"/>
    </ligand>
</feature>
<dbReference type="SUPFAM" id="SSF51246">
    <property type="entry name" value="Rudiment single hybrid motif"/>
    <property type="match status" value="1"/>
</dbReference>
<feature type="domain" description="ATP-grasp" evidence="7">
    <location>
        <begin position="120"/>
        <end position="305"/>
    </location>
</feature>
<dbReference type="RefSeq" id="WP_011313174.1">
    <property type="nucleotide sequence ID" value="NC_007404.1"/>
</dbReference>
<evidence type="ECO:0000259" key="7">
    <source>
        <dbReference type="PROSITE" id="PS50975"/>
    </source>
</evidence>
<dbReference type="Gene3D" id="3.30.470.20">
    <property type="entry name" value="ATP-grasp fold, B domain"/>
    <property type="match status" value="1"/>
</dbReference>
<dbReference type="GO" id="GO:0004638">
    <property type="term" value="F:phosphoribosylaminoimidazole carboxylase activity"/>
    <property type="evidence" value="ECO:0007669"/>
    <property type="project" value="InterPro"/>
</dbReference>
<dbReference type="PROSITE" id="PS50975">
    <property type="entry name" value="ATP_GRASP"/>
    <property type="match status" value="1"/>
</dbReference>
<dbReference type="Pfam" id="PF17769">
    <property type="entry name" value="PurK_C"/>
    <property type="match status" value="1"/>
</dbReference>
<dbReference type="NCBIfam" id="NF004676">
    <property type="entry name" value="PRK06019.1-2"/>
    <property type="match status" value="1"/>
</dbReference>
<organism evidence="8 9">
    <name type="scientific">Thiobacillus denitrificans (strain ATCC 25259 / T1)</name>
    <dbReference type="NCBI Taxonomy" id="292415"/>
    <lineage>
        <taxon>Bacteria</taxon>
        <taxon>Pseudomonadati</taxon>
        <taxon>Pseudomonadota</taxon>
        <taxon>Betaproteobacteria</taxon>
        <taxon>Nitrosomonadales</taxon>
        <taxon>Thiobacillaceae</taxon>
        <taxon>Thiobacillus</taxon>
    </lineage>
</organism>
<dbReference type="EC" id="6.3.4.18" evidence="5 6"/>
<evidence type="ECO:0000256" key="3">
    <source>
        <dbReference type="ARBA" id="ARBA00022755"/>
    </source>
</evidence>
<comment type="function">
    <text evidence="5">Catalyzes the ATP-dependent conversion of 5-aminoimidazole ribonucleotide (AIR) and HCO(3)(-) to N5-carboxyaminoimidazole ribonucleotide (N5-CAIR).</text>
</comment>
<dbReference type="InterPro" id="IPR016185">
    <property type="entry name" value="PreATP-grasp_dom_sf"/>
</dbReference>
<evidence type="ECO:0000256" key="1">
    <source>
        <dbReference type="ARBA" id="ARBA00022598"/>
    </source>
</evidence>
<dbReference type="AlphaFoldDB" id="Q3SFJ4"/>
<accession>Q3SFJ4</accession>
<dbReference type="SUPFAM" id="SSF52440">
    <property type="entry name" value="PreATP-grasp domain"/>
    <property type="match status" value="1"/>
</dbReference>
<dbReference type="InterPro" id="IPR040686">
    <property type="entry name" value="PurK_C"/>
</dbReference>
<comment type="similarity">
    <text evidence="5 6">Belongs to the PurK/PurT family.</text>
</comment>
<comment type="subunit">
    <text evidence="5 6">Homodimer.</text>
</comment>
<dbReference type="InterPro" id="IPR054350">
    <property type="entry name" value="PurT/PurK_preATP-grasp"/>
</dbReference>
<dbReference type="Pfam" id="PF22660">
    <property type="entry name" value="RS_preATP-grasp-like"/>
    <property type="match status" value="1"/>
</dbReference>
<dbReference type="GO" id="GO:0006189">
    <property type="term" value="P:'de novo' IMP biosynthetic process"/>
    <property type="evidence" value="ECO:0007669"/>
    <property type="project" value="UniProtKB-UniRule"/>
</dbReference>
<dbReference type="Gene3D" id="3.30.1490.20">
    <property type="entry name" value="ATP-grasp fold, A domain"/>
    <property type="match status" value="1"/>
</dbReference>
<evidence type="ECO:0000256" key="5">
    <source>
        <dbReference type="HAMAP-Rule" id="MF_01928"/>
    </source>
</evidence>
<dbReference type="Pfam" id="PF02222">
    <property type="entry name" value="ATP-grasp"/>
    <property type="match status" value="1"/>
</dbReference>
<feature type="binding site" evidence="5">
    <location>
        <begin position="161"/>
        <end position="167"/>
    </location>
    <ligand>
        <name>ATP</name>
        <dbReference type="ChEBI" id="CHEBI:30616"/>
    </ligand>
</feature>
<sequence length="384" mass="40738">MSNEAQPTMTALPILPGATLGILGGGQLGRMFTIAARTMGYKVMVLDPDFASPAGQMADVHLQADYTDHGALRQLGAACAAVTTEFENVPAQSLIELANHCRVSPGAAAVAIAQDRSHEKSWLAQNGFATAPFALVYSEGDLDAALAEVGTPALLKVARFGYDGKGQARVTDRDGARAAFAEFGAQPCVLEGFVKLEGELSVVLARDDAGHCATFPVAENRHEQGILDVSIVPARVADSLADAARTMAQDIAGKLAYVGVMAVEFFVVDGRLLVNEIAPRPHNSGHYTLDACVTDQFEQQVRALCGLPLGDTRLLSPVAMVNILGDRWHDGGPHWSALLAHPAIKLHLYGKETARPGRKMGHFNVLDTDVEAALKLAEAMRDAL</sequence>
<keyword evidence="8" id="KW-0456">Lyase</keyword>
<keyword evidence="1 5" id="KW-0436">Ligase</keyword>
<dbReference type="GO" id="GO:0005524">
    <property type="term" value="F:ATP binding"/>
    <property type="evidence" value="ECO:0007669"/>
    <property type="project" value="UniProtKB-UniRule"/>
</dbReference>
<reference evidence="8 9" key="1">
    <citation type="journal article" date="2006" name="J. Bacteriol.">
        <title>The genome sequence of the obligately chemolithoautotrophic, facultatively anaerobic bacterium Thiobacillus denitrificans.</title>
        <authorList>
            <person name="Beller H.R."/>
            <person name="Chain P.S."/>
            <person name="Letain T.E."/>
            <person name="Chakicherla A."/>
            <person name="Larimer F.W."/>
            <person name="Richardson P.M."/>
            <person name="Coleman M.A."/>
            <person name="Wood A.P."/>
            <person name="Kelly D.P."/>
        </authorList>
    </citation>
    <scope>NUCLEOTIDE SEQUENCE [LARGE SCALE GENOMIC DNA]</scope>
    <source>
        <strain evidence="8 9">ATCC 25259</strain>
    </source>
</reference>
<dbReference type="GO" id="GO:0046872">
    <property type="term" value="F:metal ion binding"/>
    <property type="evidence" value="ECO:0007669"/>
    <property type="project" value="InterPro"/>
</dbReference>
<feature type="binding site" evidence="5">
    <location>
        <position position="199"/>
    </location>
    <ligand>
        <name>ATP</name>
        <dbReference type="ChEBI" id="CHEBI:30616"/>
    </ligand>
</feature>
<comment type="catalytic activity">
    <reaction evidence="5 6">
        <text>5-amino-1-(5-phospho-beta-D-ribosyl)imidazole + hydrogencarbonate + ATP = 5-carboxyamino-1-(5-phospho-D-ribosyl)imidazole + ADP + phosphate + 2 H(+)</text>
        <dbReference type="Rhea" id="RHEA:19317"/>
        <dbReference type="ChEBI" id="CHEBI:15378"/>
        <dbReference type="ChEBI" id="CHEBI:17544"/>
        <dbReference type="ChEBI" id="CHEBI:30616"/>
        <dbReference type="ChEBI" id="CHEBI:43474"/>
        <dbReference type="ChEBI" id="CHEBI:58730"/>
        <dbReference type="ChEBI" id="CHEBI:137981"/>
        <dbReference type="ChEBI" id="CHEBI:456216"/>
        <dbReference type="EC" id="6.3.4.18"/>
    </reaction>
</comment>
<dbReference type="InterPro" id="IPR011054">
    <property type="entry name" value="Rudment_hybrid_motif"/>
</dbReference>
<feature type="binding site" evidence="5">
    <location>
        <position position="116"/>
    </location>
    <ligand>
        <name>ATP</name>
        <dbReference type="ChEBI" id="CHEBI:30616"/>
    </ligand>
</feature>
<dbReference type="GO" id="GO:0034028">
    <property type="term" value="F:5-(carboxyamino)imidazole ribonucleotide synthase activity"/>
    <property type="evidence" value="ECO:0007669"/>
    <property type="project" value="UniProtKB-UniRule"/>
</dbReference>
<evidence type="ECO:0000256" key="2">
    <source>
        <dbReference type="ARBA" id="ARBA00022741"/>
    </source>
</evidence>
<comment type="pathway">
    <text evidence="5 6">Purine metabolism; IMP biosynthesis via de novo pathway; 5-amino-1-(5-phospho-D-ribosyl)imidazole-4-carboxylate from 5-amino-1-(5-phospho-D-ribosyl)imidazole (N5-CAIR route): step 1/2.</text>
</comment>
<dbReference type="HOGENOM" id="CLU_011534_0_1_4"/>
<dbReference type="SUPFAM" id="SSF56059">
    <property type="entry name" value="Glutathione synthetase ATP-binding domain-like"/>
    <property type="match status" value="1"/>
</dbReference>
<protein>
    <recommendedName>
        <fullName evidence="5 6">N5-carboxyaminoimidazole ribonucleotide synthase</fullName>
        <shortName evidence="5 6">N5-CAIR synthase</shortName>
        <ecNumber evidence="5 6">6.3.4.18</ecNumber>
    </recommendedName>
    <alternativeName>
        <fullName evidence="5 6">5-(carboxyamino)imidazole ribonucleotide synthetase</fullName>
    </alternativeName>
</protein>
<dbReference type="EMBL" id="CP000116">
    <property type="protein sequence ID" value="AAZ98615.1"/>
    <property type="molecule type" value="Genomic_DNA"/>
</dbReference>
<dbReference type="GO" id="GO:0005829">
    <property type="term" value="C:cytosol"/>
    <property type="evidence" value="ECO:0007669"/>
    <property type="project" value="TreeGrafter"/>
</dbReference>
<comment type="function">
    <text evidence="6">Catalyzes the ATP-dependent conversion of 5-aminoimidazole ribonucleotide (AIR) and HCO(3)- to N5-carboxyaminoimidazole ribonucleotide (N5-CAIR).</text>
</comment>
<dbReference type="KEGG" id="tbd:Tbd_2662"/>
<keyword evidence="3 5" id="KW-0658">Purine biosynthesis</keyword>
<dbReference type="STRING" id="292415.Tbd_2662"/>
<keyword evidence="9" id="KW-1185">Reference proteome</keyword>
<dbReference type="InterPro" id="IPR013815">
    <property type="entry name" value="ATP_grasp_subdomain_1"/>
</dbReference>
<dbReference type="NCBIfam" id="NF004675">
    <property type="entry name" value="PRK06019.1-1"/>
    <property type="match status" value="1"/>
</dbReference>
<dbReference type="NCBIfam" id="TIGR01161">
    <property type="entry name" value="purK"/>
    <property type="match status" value="1"/>
</dbReference>
<proteinExistence type="inferred from homology"/>
<evidence type="ECO:0000313" key="8">
    <source>
        <dbReference type="EMBL" id="AAZ98615.1"/>
    </source>
</evidence>
<keyword evidence="2 5" id="KW-0547">Nucleotide-binding</keyword>
<evidence type="ECO:0000256" key="6">
    <source>
        <dbReference type="RuleBase" id="RU361200"/>
    </source>
</evidence>